<accession>A0A2I0KWD1</accession>
<evidence type="ECO:0000313" key="2">
    <source>
        <dbReference type="Proteomes" id="UP000233551"/>
    </source>
</evidence>
<dbReference type="EMBL" id="PGOL01000338">
    <property type="protein sequence ID" value="PKI72166.1"/>
    <property type="molecule type" value="Genomic_DNA"/>
</dbReference>
<sequence>MENTPELAAAIVGWYGWRKANLRQKIGPLLWLAWETGNLWNWQARSRAARKRRNITYACHIRATSSKYYMLSSTAAKIDVVGPKLTKCN</sequence>
<comment type="caution">
    <text evidence="1">The sequence shown here is derived from an EMBL/GenBank/DDBJ whole genome shotgun (WGS) entry which is preliminary data.</text>
</comment>
<gene>
    <name evidence="1" type="ORF">CRG98_007435</name>
</gene>
<keyword evidence="2" id="KW-1185">Reference proteome</keyword>
<name>A0A2I0KWD1_PUNGR</name>
<dbReference type="Proteomes" id="UP000233551">
    <property type="component" value="Unassembled WGS sequence"/>
</dbReference>
<organism evidence="1 2">
    <name type="scientific">Punica granatum</name>
    <name type="common">Pomegranate</name>
    <dbReference type="NCBI Taxonomy" id="22663"/>
    <lineage>
        <taxon>Eukaryota</taxon>
        <taxon>Viridiplantae</taxon>
        <taxon>Streptophyta</taxon>
        <taxon>Embryophyta</taxon>
        <taxon>Tracheophyta</taxon>
        <taxon>Spermatophyta</taxon>
        <taxon>Magnoliopsida</taxon>
        <taxon>eudicotyledons</taxon>
        <taxon>Gunneridae</taxon>
        <taxon>Pentapetalae</taxon>
        <taxon>rosids</taxon>
        <taxon>malvids</taxon>
        <taxon>Myrtales</taxon>
        <taxon>Lythraceae</taxon>
        <taxon>Punica</taxon>
    </lineage>
</organism>
<dbReference type="AlphaFoldDB" id="A0A2I0KWD1"/>
<protein>
    <submittedName>
        <fullName evidence="1">Uncharacterized protein</fullName>
    </submittedName>
</protein>
<reference evidence="1 2" key="1">
    <citation type="submission" date="2017-11" db="EMBL/GenBank/DDBJ databases">
        <title>De-novo sequencing of pomegranate (Punica granatum L.) genome.</title>
        <authorList>
            <person name="Akparov Z."/>
            <person name="Amiraslanov A."/>
            <person name="Hajiyeva S."/>
            <person name="Abbasov M."/>
            <person name="Kaur K."/>
            <person name="Hamwieh A."/>
            <person name="Solovyev V."/>
            <person name="Salamov A."/>
            <person name="Braich B."/>
            <person name="Kosarev P."/>
            <person name="Mahmoud A."/>
            <person name="Hajiyev E."/>
            <person name="Babayeva S."/>
            <person name="Izzatullayeva V."/>
            <person name="Mammadov A."/>
            <person name="Mammadov A."/>
            <person name="Sharifova S."/>
            <person name="Ojaghi J."/>
            <person name="Eynullazada K."/>
            <person name="Bayramov B."/>
            <person name="Abdulazimova A."/>
            <person name="Shahmuradov I."/>
        </authorList>
    </citation>
    <scope>NUCLEOTIDE SEQUENCE [LARGE SCALE GENOMIC DNA]</scope>
    <source>
        <strain evidence="2">cv. AG2017</strain>
        <tissue evidence="1">Leaf</tissue>
    </source>
</reference>
<evidence type="ECO:0000313" key="1">
    <source>
        <dbReference type="EMBL" id="PKI72166.1"/>
    </source>
</evidence>
<proteinExistence type="predicted"/>